<name>B0SNX2_LEPBP</name>
<dbReference type="AlphaFoldDB" id="B0SNX2"/>
<evidence type="ECO:0008006" key="4">
    <source>
        <dbReference type="Google" id="ProtNLM"/>
    </source>
</evidence>
<gene>
    <name evidence="2" type="ordered locus">LEPBI_I2915</name>
</gene>
<dbReference type="HOGENOM" id="CLU_1254649_0_0_12"/>
<dbReference type="RefSeq" id="WP_012389842.1">
    <property type="nucleotide sequence ID" value="NC_010602.1"/>
</dbReference>
<feature type="chain" id="PRO_5002755424" description="Lipoprotein" evidence="1">
    <location>
        <begin position="24"/>
        <end position="220"/>
    </location>
</feature>
<dbReference type="Proteomes" id="UP000001847">
    <property type="component" value="Chromosome I"/>
</dbReference>
<dbReference type="EMBL" id="CP000786">
    <property type="protein sequence ID" value="ABZ98984.1"/>
    <property type="molecule type" value="Genomic_DNA"/>
</dbReference>
<evidence type="ECO:0000313" key="2">
    <source>
        <dbReference type="EMBL" id="ABZ98984.1"/>
    </source>
</evidence>
<sequence length="220" mass="25275">MKKYLYISLSLLTLLLRCSTSNPKTLEADVMTDASYGYFRWHNSIRDGYVVVETKIFQDPKECHGDYNCSPQDHLIKKANLRPSDPSMVIPLKLGEYYAITKLRYGDASFFYCQTSDLTIYHGFQFREPYDPKNPTVPYGSNKCEFLSEDQVVCPSIQITKKGIQEIKLSEGETREKSISFRHLLEPNLILFTISLLYCGPVSRSVDLIEVEERRWGDGG</sequence>
<dbReference type="KEGG" id="lbi:LEPBI_I2915"/>
<evidence type="ECO:0000256" key="1">
    <source>
        <dbReference type="SAM" id="SignalP"/>
    </source>
</evidence>
<evidence type="ECO:0000313" key="3">
    <source>
        <dbReference type="Proteomes" id="UP000001847"/>
    </source>
</evidence>
<protein>
    <recommendedName>
        <fullName evidence="4">Lipoprotein</fullName>
    </recommendedName>
</protein>
<proteinExistence type="predicted"/>
<dbReference type="BioCyc" id="LBIF456481:LEPBI_RS14290-MONOMER"/>
<reference evidence="2 3" key="1">
    <citation type="journal article" date="2008" name="PLoS ONE">
        <title>Genome sequence of the saprophyte Leptospira biflexa provides insights into the evolution of Leptospira and the pathogenesis of leptospirosis.</title>
        <authorList>
            <person name="Picardeau M."/>
            <person name="Bulach D.M."/>
            <person name="Bouchier C."/>
            <person name="Zuerner R.L."/>
            <person name="Zidane N."/>
            <person name="Wilson P.J."/>
            <person name="Creno S."/>
            <person name="Kuczek E.S."/>
            <person name="Bommezzadri S."/>
            <person name="Davis J.C."/>
            <person name="McGrath A."/>
            <person name="Johnson M.J."/>
            <person name="Boursaux-Eude C."/>
            <person name="Seemann T."/>
            <person name="Rouy Z."/>
            <person name="Coppel R.L."/>
            <person name="Rood J.I."/>
            <person name="Lajus A."/>
            <person name="Davies J.K."/>
            <person name="Medigue C."/>
            <person name="Adler B."/>
        </authorList>
    </citation>
    <scope>NUCLEOTIDE SEQUENCE [LARGE SCALE GENOMIC DNA]</scope>
    <source>
        <strain evidence="3">Patoc 1 / ATCC 23582 / Paris</strain>
    </source>
</reference>
<accession>B0SNX2</accession>
<feature type="signal peptide" evidence="1">
    <location>
        <begin position="1"/>
        <end position="23"/>
    </location>
</feature>
<keyword evidence="3" id="KW-1185">Reference proteome</keyword>
<dbReference type="OrthoDB" id="343785at2"/>
<keyword evidence="1" id="KW-0732">Signal</keyword>
<organism evidence="2 3">
    <name type="scientific">Leptospira biflexa serovar Patoc (strain Patoc 1 / ATCC 23582 / Paris)</name>
    <dbReference type="NCBI Taxonomy" id="456481"/>
    <lineage>
        <taxon>Bacteria</taxon>
        <taxon>Pseudomonadati</taxon>
        <taxon>Spirochaetota</taxon>
        <taxon>Spirochaetia</taxon>
        <taxon>Leptospirales</taxon>
        <taxon>Leptospiraceae</taxon>
        <taxon>Leptospira</taxon>
    </lineage>
</organism>